<reference evidence="1 4" key="2">
    <citation type="submission" date="2018-05" db="EMBL/GenBank/DDBJ databases">
        <title>Genomic Encyclopedia of Type Strains, Phase IV (KMG-IV): sequencing the most valuable type-strain genomes for metagenomic binning, comparative biology and taxonomic classification.</title>
        <authorList>
            <person name="Goeker M."/>
        </authorList>
    </citation>
    <scope>NUCLEOTIDE SEQUENCE [LARGE SCALE GENOMIC DNA]</scope>
    <source>
        <strain evidence="1 4">DSM 28816</strain>
    </source>
</reference>
<dbReference type="InterPro" id="IPR025906">
    <property type="entry name" value="YjfB_motility"/>
</dbReference>
<evidence type="ECO:0000313" key="3">
    <source>
        <dbReference type="Proteomes" id="UP000216411"/>
    </source>
</evidence>
<dbReference type="Proteomes" id="UP000216411">
    <property type="component" value="Unassembled WGS sequence"/>
</dbReference>
<sequence>MDIASLSMELSQNKVMNQVSTALLSKSLDMAEDLTANVTDMIDTMPTPSASPEGIGTMIDITL</sequence>
<dbReference type="EMBL" id="QICS01000005">
    <property type="protein sequence ID" value="PXV90143.1"/>
    <property type="molecule type" value="Genomic_DNA"/>
</dbReference>
<accession>A0A255IKS9</accession>
<dbReference type="AlphaFoldDB" id="A0A255IKS9"/>
<proteinExistence type="predicted"/>
<dbReference type="RefSeq" id="WP_094377180.1">
    <property type="nucleotide sequence ID" value="NZ_NOKA02000010.1"/>
</dbReference>
<evidence type="ECO:0000313" key="2">
    <source>
        <dbReference type="EMBL" id="RDY31795.1"/>
    </source>
</evidence>
<reference evidence="2" key="3">
    <citation type="submission" date="2018-07" db="EMBL/GenBank/DDBJ databases">
        <authorList>
            <person name="Quirk P.G."/>
            <person name="Krulwich T.A."/>
        </authorList>
    </citation>
    <scope>NUCLEOTIDE SEQUENCE</scope>
    <source>
        <strain evidence="2">CCRI-19302</strain>
    </source>
</reference>
<organism evidence="1 4">
    <name type="scientific">Lachnotalea glycerini</name>
    <dbReference type="NCBI Taxonomy" id="1763509"/>
    <lineage>
        <taxon>Bacteria</taxon>
        <taxon>Bacillati</taxon>
        <taxon>Bacillota</taxon>
        <taxon>Clostridia</taxon>
        <taxon>Lachnospirales</taxon>
        <taxon>Lachnospiraceae</taxon>
        <taxon>Lachnotalea</taxon>
    </lineage>
</organism>
<evidence type="ECO:0000313" key="4">
    <source>
        <dbReference type="Proteomes" id="UP000247523"/>
    </source>
</evidence>
<dbReference type="Pfam" id="PF14070">
    <property type="entry name" value="YjfB_motility"/>
    <property type="match status" value="1"/>
</dbReference>
<evidence type="ECO:0000313" key="1">
    <source>
        <dbReference type="EMBL" id="PXV90143.1"/>
    </source>
</evidence>
<comment type="caution">
    <text evidence="1">The sequence shown here is derived from an EMBL/GenBank/DDBJ whole genome shotgun (WGS) entry which is preliminary data.</text>
</comment>
<dbReference type="Proteomes" id="UP000247523">
    <property type="component" value="Unassembled WGS sequence"/>
</dbReference>
<dbReference type="OrthoDB" id="1924973at2"/>
<keyword evidence="3" id="KW-1185">Reference proteome</keyword>
<gene>
    <name evidence="1" type="ORF">C8E03_10550</name>
    <name evidence="2" type="ORF">CG710_008095</name>
</gene>
<reference evidence="2 3" key="1">
    <citation type="journal article" date="2017" name="Genome Announc.">
        <title>Draft Genome Sequence of a Sporulating and Motile Strain of Lachnotalea glycerini Isolated from Water in Quebec City, Canada.</title>
        <authorList>
            <person name="Maheux A.F."/>
            <person name="Boudreau D.K."/>
            <person name="Berube E."/>
            <person name="Boissinot M."/>
            <person name="Raymond F."/>
            <person name="Brodeur S."/>
            <person name="Corbeil J."/>
            <person name="Isabel S."/>
            <person name="Omar R.F."/>
            <person name="Bergeron M.G."/>
        </authorList>
    </citation>
    <scope>NUCLEOTIDE SEQUENCE [LARGE SCALE GENOMIC DNA]</scope>
    <source>
        <strain evidence="2 3">CCRI-19302</strain>
    </source>
</reference>
<name>A0A255IKS9_9FIRM</name>
<protein>
    <submittedName>
        <fullName evidence="1 2">Putative motility protein</fullName>
    </submittedName>
</protein>
<dbReference type="EMBL" id="NOKA02000010">
    <property type="protein sequence ID" value="RDY31795.1"/>
    <property type="molecule type" value="Genomic_DNA"/>
</dbReference>